<evidence type="ECO:0000313" key="11">
    <source>
        <dbReference type="Proteomes" id="UP000031036"/>
    </source>
</evidence>
<dbReference type="Gene3D" id="1.10.10.60">
    <property type="entry name" value="Homeodomain-like"/>
    <property type="match status" value="1"/>
</dbReference>
<comment type="subcellular location">
    <subcellularLocation>
        <location evidence="1">Nucleus</location>
    </subcellularLocation>
</comment>
<sequence length="382" mass="44109">MGPGISPIHLVNVTEQELLEPKRERHQEAIVLMQEAIHVLRQKEDVYDPYAKLRNITGIVCIVFILLCIFYTVWDIAARLFDCLKNPTPKYLPSNPANEQRRQKELGAVEKYRLRKKHPPPRSIWDGQETIYSFKENARKVLRQFYKRNKYPTLEDKKEIARITDLQIVQKEGPPSEAPIDDLVNTVEKKVATKANGNNEHAKRKQKEHQRMAQPISPRSLKRSKSNHSSSSGASSIFTKHSFNRRCYGNIRKPAGSEAQVKRANKTNDSLRNKQVTLTRVLPLYSINVNCDDCLPRNRIGHNFHWKGGKADSVFLTGSFVDWNWKIPMRKSDSNDEWSAMVELLPGHHEYKFIVDSKWRIDALNLPTKISNNGHVTHVLHL</sequence>
<reference evidence="10 11" key="1">
    <citation type="submission" date="2014-11" db="EMBL/GenBank/DDBJ databases">
        <title>Genetic blueprint of the zoonotic pathogen Toxocara canis.</title>
        <authorList>
            <person name="Zhu X.-Q."/>
            <person name="Korhonen P.K."/>
            <person name="Cai H."/>
            <person name="Young N.D."/>
            <person name="Nejsum P."/>
            <person name="von Samson-Himmelstjerna G."/>
            <person name="Boag P.R."/>
            <person name="Tan P."/>
            <person name="Li Q."/>
            <person name="Min J."/>
            <person name="Yang Y."/>
            <person name="Wang X."/>
            <person name="Fang X."/>
            <person name="Hall R.S."/>
            <person name="Hofmann A."/>
            <person name="Sternberg P.W."/>
            <person name="Jex A.R."/>
            <person name="Gasser R.B."/>
        </authorList>
    </citation>
    <scope>NUCLEOTIDE SEQUENCE [LARGE SCALE GENOMIC DNA]</scope>
    <source>
        <strain evidence="10">PN_DK_2014</strain>
    </source>
</reference>
<keyword evidence="7" id="KW-0812">Transmembrane</keyword>
<comment type="caution">
    <text evidence="10">The sequence shown here is derived from an EMBL/GenBank/DDBJ whole genome shotgun (WGS) entry which is preliminary data.</text>
</comment>
<dbReference type="Pfam" id="PF16878">
    <property type="entry name" value="SIX1_SD"/>
    <property type="match status" value="1"/>
</dbReference>
<feature type="domain" description="Homeobox protein SIX1 N-terminal SD" evidence="9">
    <location>
        <begin position="98"/>
        <end position="122"/>
    </location>
</feature>
<keyword evidence="3 10" id="KW-0371">Homeobox</keyword>
<gene>
    <name evidence="10" type="primary">Six4</name>
    <name evidence="10" type="ORF">Tcan_14625</name>
</gene>
<dbReference type="CDD" id="cd00086">
    <property type="entry name" value="homeodomain"/>
    <property type="match status" value="1"/>
</dbReference>
<dbReference type="InterPro" id="IPR009057">
    <property type="entry name" value="Homeodomain-like_sf"/>
</dbReference>
<dbReference type="PANTHER" id="PTHR10390:SF44">
    <property type="entry name" value="SIX HOMEOBOX 4"/>
    <property type="match status" value="1"/>
</dbReference>
<keyword evidence="2 10" id="KW-0238">DNA-binding</keyword>
<dbReference type="OrthoDB" id="5876383at2759"/>
<keyword evidence="4" id="KW-0539">Nucleus</keyword>
<feature type="region of interest" description="Disordered" evidence="6">
    <location>
        <begin position="193"/>
        <end position="236"/>
    </location>
</feature>
<dbReference type="GO" id="GO:0005667">
    <property type="term" value="C:transcription regulator complex"/>
    <property type="evidence" value="ECO:0007669"/>
    <property type="project" value="TreeGrafter"/>
</dbReference>
<evidence type="ECO:0000256" key="5">
    <source>
        <dbReference type="ARBA" id="ARBA00025180"/>
    </source>
</evidence>
<feature type="compositionally biased region" description="Low complexity" evidence="6">
    <location>
        <begin position="227"/>
        <end position="236"/>
    </location>
</feature>
<evidence type="ECO:0000256" key="3">
    <source>
        <dbReference type="ARBA" id="ARBA00023155"/>
    </source>
</evidence>
<dbReference type="SUPFAM" id="SSF46689">
    <property type="entry name" value="Homeodomain-like"/>
    <property type="match status" value="1"/>
</dbReference>
<comment type="function">
    <text evidence="5">Non-catalytic subunit of AMP-activated protein kinase (AMPK), an energy sensor protein kinase that plays a key role in regulating cellular energy metabolism. In response to reduction of intracellular ATP levels, AMPK activates energy-producing pathways and inhibits energy-consuming processes: inhibits protein, carbohydrate and lipid biosynthesis, as well as cell growth and proliferation. AMPK acts via direct phosphorylation of metabolic enzymes, and by longer-term effects via phosphorylation of transcription regulators. Also acts as a regulator of cellular polarity by remodeling the actin cytoskeleton; probably by indirectly activating myosin. Beta non-catalytic subunit acts as a scaffold on which the AMPK complex assembles, via its C-terminus that bridges alpha (PRKAA1 or PRKAA2) and gamma subunits (PRKAG1, PRKAG2 or PRKAG3).</text>
</comment>
<protein>
    <submittedName>
        <fullName evidence="10">Homeobox protein SIX4</fullName>
    </submittedName>
</protein>
<keyword evidence="7" id="KW-1133">Transmembrane helix</keyword>
<evidence type="ECO:0000256" key="7">
    <source>
        <dbReference type="SAM" id="Phobius"/>
    </source>
</evidence>
<accession>A0A0B2VFF1</accession>
<evidence type="ECO:0000256" key="4">
    <source>
        <dbReference type="ARBA" id="ARBA00023242"/>
    </source>
</evidence>
<evidence type="ECO:0000256" key="1">
    <source>
        <dbReference type="ARBA" id="ARBA00004123"/>
    </source>
</evidence>
<dbReference type="STRING" id="6265.A0A0B2VFF1"/>
<evidence type="ECO:0000313" key="10">
    <source>
        <dbReference type="EMBL" id="KHN79725.1"/>
    </source>
</evidence>
<dbReference type="InterPro" id="IPR031701">
    <property type="entry name" value="SIX1_SD"/>
</dbReference>
<dbReference type="InterPro" id="IPR001356">
    <property type="entry name" value="HD"/>
</dbReference>
<dbReference type="InterPro" id="IPR032640">
    <property type="entry name" value="AMPK1_CBM"/>
</dbReference>
<name>A0A0B2VFF1_TOXCA</name>
<evidence type="ECO:0000256" key="2">
    <source>
        <dbReference type="ARBA" id="ARBA00023125"/>
    </source>
</evidence>
<dbReference type="GO" id="GO:0000978">
    <property type="term" value="F:RNA polymerase II cis-regulatory region sequence-specific DNA binding"/>
    <property type="evidence" value="ECO:0007669"/>
    <property type="project" value="TreeGrafter"/>
</dbReference>
<dbReference type="EMBL" id="JPKZ01001875">
    <property type="protein sequence ID" value="KHN79725.1"/>
    <property type="molecule type" value="Genomic_DNA"/>
</dbReference>
<dbReference type="GO" id="GO:0000981">
    <property type="term" value="F:DNA-binding transcription factor activity, RNA polymerase II-specific"/>
    <property type="evidence" value="ECO:0007669"/>
    <property type="project" value="TreeGrafter"/>
</dbReference>
<dbReference type="SUPFAM" id="SSF81296">
    <property type="entry name" value="E set domains"/>
    <property type="match status" value="1"/>
</dbReference>
<evidence type="ECO:0000259" key="9">
    <source>
        <dbReference type="Pfam" id="PF16878"/>
    </source>
</evidence>
<evidence type="ECO:0000256" key="6">
    <source>
        <dbReference type="SAM" id="MobiDB-lite"/>
    </source>
</evidence>
<dbReference type="InterPro" id="IPR014756">
    <property type="entry name" value="Ig_E-set"/>
</dbReference>
<dbReference type="GO" id="GO:0005634">
    <property type="term" value="C:nucleus"/>
    <property type="evidence" value="ECO:0007669"/>
    <property type="project" value="UniProtKB-SubCell"/>
</dbReference>
<feature type="domain" description="AMP-activated protein kinase glycogen-binding" evidence="8">
    <location>
        <begin position="303"/>
        <end position="380"/>
    </location>
</feature>
<keyword evidence="11" id="KW-1185">Reference proteome</keyword>
<dbReference type="Pfam" id="PF16561">
    <property type="entry name" value="AMPK1_CBM"/>
    <property type="match status" value="1"/>
</dbReference>
<dbReference type="AlphaFoldDB" id="A0A0B2VFF1"/>
<organism evidence="10 11">
    <name type="scientific">Toxocara canis</name>
    <name type="common">Canine roundworm</name>
    <dbReference type="NCBI Taxonomy" id="6265"/>
    <lineage>
        <taxon>Eukaryota</taxon>
        <taxon>Metazoa</taxon>
        <taxon>Ecdysozoa</taxon>
        <taxon>Nematoda</taxon>
        <taxon>Chromadorea</taxon>
        <taxon>Rhabditida</taxon>
        <taxon>Spirurina</taxon>
        <taxon>Ascaridomorpha</taxon>
        <taxon>Ascaridoidea</taxon>
        <taxon>Toxocaridae</taxon>
        <taxon>Toxocara</taxon>
    </lineage>
</organism>
<evidence type="ECO:0000259" key="8">
    <source>
        <dbReference type="Pfam" id="PF16561"/>
    </source>
</evidence>
<dbReference type="Gene3D" id="2.60.40.10">
    <property type="entry name" value="Immunoglobulins"/>
    <property type="match status" value="1"/>
</dbReference>
<proteinExistence type="predicted"/>
<dbReference type="InterPro" id="IPR013783">
    <property type="entry name" value="Ig-like_fold"/>
</dbReference>
<dbReference type="CDD" id="cd02859">
    <property type="entry name" value="E_set_AMPKbeta_like_N"/>
    <property type="match status" value="1"/>
</dbReference>
<keyword evidence="7" id="KW-0472">Membrane</keyword>
<dbReference type="PANTHER" id="PTHR10390">
    <property type="entry name" value="HOMEOBOX PROTEIN SIX"/>
    <property type="match status" value="1"/>
</dbReference>
<feature type="transmembrane region" description="Helical" evidence="7">
    <location>
        <begin position="56"/>
        <end position="74"/>
    </location>
</feature>
<dbReference type="Proteomes" id="UP000031036">
    <property type="component" value="Unassembled WGS sequence"/>
</dbReference>